<gene>
    <name evidence="3" type="ORF">TOLI1172_LOCUS1498</name>
</gene>
<feature type="compositionally biased region" description="Basic and acidic residues" evidence="1">
    <location>
        <begin position="1"/>
        <end position="16"/>
    </location>
</feature>
<feature type="region of interest" description="Disordered" evidence="1">
    <location>
        <begin position="1"/>
        <end position="66"/>
    </location>
</feature>
<dbReference type="Gene3D" id="1.10.8.270">
    <property type="entry name" value="putative rabgap domain of human tbc1 domain family member 14 like domains"/>
    <property type="match status" value="1"/>
</dbReference>
<accession>A0A7S1EQ14</accession>
<dbReference type="EMBL" id="HBFP01002073">
    <property type="protein sequence ID" value="CAD8817110.1"/>
    <property type="molecule type" value="Transcribed_RNA"/>
</dbReference>
<dbReference type="PANTHER" id="PTHR22957:SF27">
    <property type="entry name" value="TBC1 DOMAIN FAMILY MEMBER 13"/>
    <property type="match status" value="1"/>
</dbReference>
<dbReference type="InterPro" id="IPR035969">
    <property type="entry name" value="Rab-GAP_TBC_sf"/>
</dbReference>
<protein>
    <recommendedName>
        <fullName evidence="2">Rab-GAP TBC domain-containing protein</fullName>
    </recommendedName>
</protein>
<proteinExistence type="predicted"/>
<dbReference type="InterPro" id="IPR000195">
    <property type="entry name" value="Rab-GAP-TBC_dom"/>
</dbReference>
<dbReference type="PROSITE" id="PS50086">
    <property type="entry name" value="TBC_RABGAP"/>
    <property type="match status" value="1"/>
</dbReference>
<dbReference type="PANTHER" id="PTHR22957">
    <property type="entry name" value="TBC1 DOMAIN FAMILY MEMBER GTPASE-ACTIVATING PROTEIN"/>
    <property type="match status" value="1"/>
</dbReference>
<dbReference type="SUPFAM" id="SSF47923">
    <property type="entry name" value="Ypt/Rab-GAP domain of gyp1p"/>
    <property type="match status" value="2"/>
</dbReference>
<dbReference type="AlphaFoldDB" id="A0A7S1EQ14"/>
<evidence type="ECO:0000256" key="1">
    <source>
        <dbReference type="SAM" id="MobiDB-lite"/>
    </source>
</evidence>
<feature type="compositionally biased region" description="Polar residues" evidence="1">
    <location>
        <begin position="26"/>
        <end position="37"/>
    </location>
</feature>
<dbReference type="GO" id="GO:0005096">
    <property type="term" value="F:GTPase activator activity"/>
    <property type="evidence" value="ECO:0007669"/>
    <property type="project" value="TreeGrafter"/>
</dbReference>
<reference evidence="3" key="1">
    <citation type="submission" date="2021-01" db="EMBL/GenBank/DDBJ databases">
        <authorList>
            <person name="Corre E."/>
            <person name="Pelletier E."/>
            <person name="Niang G."/>
            <person name="Scheremetjew M."/>
            <person name="Finn R."/>
            <person name="Kale V."/>
            <person name="Holt S."/>
            <person name="Cochrane G."/>
            <person name="Meng A."/>
            <person name="Brown T."/>
            <person name="Cohen L."/>
        </authorList>
    </citation>
    <scope>NUCLEOTIDE SEQUENCE</scope>
    <source>
        <strain evidence="3">CCMP3278</strain>
    </source>
</reference>
<feature type="domain" description="Rab-GAP TBC" evidence="2">
    <location>
        <begin position="124"/>
        <end position="361"/>
    </location>
</feature>
<dbReference type="Gene3D" id="1.10.472.80">
    <property type="entry name" value="Ypt/Rab-GAP domain of gyp1p, domain 3"/>
    <property type="match status" value="1"/>
</dbReference>
<sequence length="429" mass="49831">MDRAMELVEMHADEKNHKKHTKESPEPTSTRPISNTFRAHGHDTRSASKNSPPKLIPNSGPPSKEVQTVLEPKVKPQTSNPVSAVESSLHAERMQRAQLYQRYLHANVVDINLLSRHARAYGIPSMASVRARSWKLFCKYFPVSRADYDIVVPAHRQQYWKLVGELDIDPHSTSQPESTENDHPLNTSNDSVWGQFFSDENLKAEIRRDVQRTHSDIHRFRALEKQMLRILFIYARRHRDISYRQGMNELLAPFLFVFSETSLESIDDVEADSFFCFCHIMKGMRHFFDPKLRSENGGTVEQELVNFEALVSFRDPQIARHFERIGVDVRYYALRWFRLWFSHELDLASLLTLWDSILASDEYRPSLHYLGLALLVSKRHLLLNADFTETMKLLLNSKVDTDVHALMRLAQDLRWKSDSLHDHGTKANK</sequence>
<name>A0A7S1EQ14_9RHOD</name>
<dbReference type="GO" id="GO:0006886">
    <property type="term" value="P:intracellular protein transport"/>
    <property type="evidence" value="ECO:0007669"/>
    <property type="project" value="TreeGrafter"/>
</dbReference>
<evidence type="ECO:0000313" key="3">
    <source>
        <dbReference type="EMBL" id="CAD8817110.1"/>
    </source>
</evidence>
<organism evidence="3">
    <name type="scientific">Timspurckia oligopyrenoides</name>
    <dbReference type="NCBI Taxonomy" id="708627"/>
    <lineage>
        <taxon>Eukaryota</taxon>
        <taxon>Rhodophyta</taxon>
        <taxon>Bangiophyceae</taxon>
        <taxon>Porphyridiales</taxon>
        <taxon>Porphyridiaceae</taxon>
        <taxon>Timspurckia</taxon>
    </lineage>
</organism>
<evidence type="ECO:0000259" key="2">
    <source>
        <dbReference type="PROSITE" id="PS50086"/>
    </source>
</evidence>
<dbReference type="SMART" id="SM00164">
    <property type="entry name" value="TBC"/>
    <property type="match status" value="1"/>
</dbReference>
<dbReference type="Pfam" id="PF00566">
    <property type="entry name" value="RabGAP-TBC"/>
    <property type="match status" value="1"/>
</dbReference>